<name>A0A3T1DBW4_9BACL</name>
<keyword evidence="4" id="KW-0812">Transmembrane</keyword>
<keyword evidence="2" id="KW-0238">DNA-binding</keyword>
<keyword evidence="4" id="KW-1133">Transmembrane helix</keyword>
<feature type="transmembrane region" description="Helical" evidence="4">
    <location>
        <begin position="14"/>
        <end position="35"/>
    </location>
</feature>
<evidence type="ECO:0000256" key="4">
    <source>
        <dbReference type="SAM" id="Phobius"/>
    </source>
</evidence>
<dbReference type="PANTHER" id="PTHR43280">
    <property type="entry name" value="ARAC-FAMILY TRANSCRIPTIONAL REGULATOR"/>
    <property type="match status" value="1"/>
</dbReference>
<evidence type="ECO:0000256" key="2">
    <source>
        <dbReference type="ARBA" id="ARBA00023125"/>
    </source>
</evidence>
<evidence type="ECO:0000256" key="1">
    <source>
        <dbReference type="ARBA" id="ARBA00023015"/>
    </source>
</evidence>
<sequence>MLTRFRSRKYLQRIILTLVFFIILVIGVFAFTMYWNMKNTTLQIQTEANRKVLAQVKYNVEYMDEIVKNLIMSLYFDNEVIPILYGQTFRYEEIANKLAKLDKVADSSTYLHSITLYNSFTKKYLSTNRSFQDNLNGEIQRYEQQLALLPDLPKLKMIPIKLFGNPQTAVDFFSYIIYENSDGDPANKSKLILNVKPEWLFNNIKSINDLAYDRNNSILLLDSQGNIYSEENHLAELVPAELKERINSSNAEFESFTFGKGHHKSIVTIMSLGVYQWKVISIQSYDFAFSQLIKIRNILIISTLLFLALSAVIAFIISQRLYRPVERIISQLKGSSYSEAESTVDKDEWSYLSNVYTNLVHKMNNVKQHHSRNKKIVEDFHIRSLLTESASLSKNQFNLMMNELDLQIHPEGPFLVGVMKIDDYRNKVERASASEQEIYRFAIGNITEELLSGCSSFIWNYAGNDLIVFLATPRTAQSSFDLSAFRSAIKELQQVIHAFYRLSITVSYTSPFSDYTHIADAHVEARDLILYRMFYGTGTILTADLVNTSERLDELNQGAELEKKIVDELRRGNSAEMERNITAFFEWATSLTYTPFMHAVLQLTITVSKAVSEVNEIRLRVINIDLVDLHKKVLEKETSEDIESLFRSLASQISDKTDPGQHTKIDVLCQTIKEIIEENCTDVEFYQQTIAQLLKMSSAYIGRVFKQGTGMAITEYINDIRLEKALILLEADNMTINEIMERVGYRSQSHFFKLFKTKYGTTPKEYRLKKAISGDG</sequence>
<dbReference type="Gene3D" id="1.10.10.60">
    <property type="entry name" value="Homeodomain-like"/>
    <property type="match status" value="2"/>
</dbReference>
<evidence type="ECO:0000313" key="6">
    <source>
        <dbReference type="EMBL" id="BBI35534.1"/>
    </source>
</evidence>
<dbReference type="SMART" id="SM00342">
    <property type="entry name" value="HTH_ARAC"/>
    <property type="match status" value="1"/>
</dbReference>
<dbReference type="OrthoDB" id="2484341at2"/>
<keyword evidence="3" id="KW-0804">Transcription</keyword>
<keyword evidence="4" id="KW-0472">Membrane</keyword>
<proteinExistence type="predicted"/>
<organism evidence="6 7">
    <name type="scientific">Cohnella abietis</name>
    <dbReference type="NCBI Taxonomy" id="2507935"/>
    <lineage>
        <taxon>Bacteria</taxon>
        <taxon>Bacillati</taxon>
        <taxon>Bacillota</taxon>
        <taxon>Bacilli</taxon>
        <taxon>Bacillales</taxon>
        <taxon>Paenibacillaceae</taxon>
        <taxon>Cohnella</taxon>
    </lineage>
</organism>
<dbReference type="GO" id="GO:0003700">
    <property type="term" value="F:DNA-binding transcription factor activity"/>
    <property type="evidence" value="ECO:0007669"/>
    <property type="project" value="InterPro"/>
</dbReference>
<dbReference type="PRINTS" id="PR00032">
    <property type="entry name" value="HTHARAC"/>
</dbReference>
<feature type="transmembrane region" description="Helical" evidence="4">
    <location>
        <begin position="298"/>
        <end position="317"/>
    </location>
</feature>
<dbReference type="GO" id="GO:0043565">
    <property type="term" value="F:sequence-specific DNA binding"/>
    <property type="evidence" value="ECO:0007669"/>
    <property type="project" value="InterPro"/>
</dbReference>
<dbReference type="PANTHER" id="PTHR43280:SF2">
    <property type="entry name" value="HTH-TYPE TRANSCRIPTIONAL REGULATOR EXSA"/>
    <property type="match status" value="1"/>
</dbReference>
<reference evidence="6 7" key="1">
    <citation type="submission" date="2019-01" db="EMBL/GenBank/DDBJ databases">
        <title>Complete genome sequence of Cohnella hallensis HS21 isolated from Korean fir (Abies koreana) rhizospheric soil.</title>
        <authorList>
            <person name="Jiang L."/>
            <person name="Kang S.W."/>
            <person name="Kim S."/>
            <person name="Jung J."/>
            <person name="Kim C.Y."/>
            <person name="Kim D.H."/>
            <person name="Kim S.W."/>
            <person name="Lee J."/>
        </authorList>
    </citation>
    <scope>NUCLEOTIDE SEQUENCE [LARGE SCALE GENOMIC DNA]</scope>
    <source>
        <strain evidence="6 7">HS21</strain>
    </source>
</reference>
<dbReference type="EMBL" id="AP019400">
    <property type="protein sequence ID" value="BBI35534.1"/>
    <property type="molecule type" value="Genomic_DNA"/>
</dbReference>
<dbReference type="SUPFAM" id="SSF46689">
    <property type="entry name" value="Homeodomain-like"/>
    <property type="match status" value="1"/>
</dbReference>
<gene>
    <name evidence="6" type="ORF">KCTCHS21_49330</name>
</gene>
<evidence type="ECO:0000256" key="3">
    <source>
        <dbReference type="ARBA" id="ARBA00023163"/>
    </source>
</evidence>
<dbReference type="InterPro" id="IPR009057">
    <property type="entry name" value="Homeodomain-like_sf"/>
</dbReference>
<accession>A0A3T1DBW4</accession>
<dbReference type="KEGG" id="cohn:KCTCHS21_49330"/>
<keyword evidence="7" id="KW-1185">Reference proteome</keyword>
<dbReference type="InterPro" id="IPR018060">
    <property type="entry name" value="HTH_AraC"/>
</dbReference>
<dbReference type="Proteomes" id="UP000289856">
    <property type="component" value="Chromosome"/>
</dbReference>
<evidence type="ECO:0000259" key="5">
    <source>
        <dbReference type="PROSITE" id="PS01124"/>
    </source>
</evidence>
<evidence type="ECO:0000313" key="7">
    <source>
        <dbReference type="Proteomes" id="UP000289856"/>
    </source>
</evidence>
<dbReference type="PROSITE" id="PS01124">
    <property type="entry name" value="HTH_ARAC_FAMILY_2"/>
    <property type="match status" value="1"/>
</dbReference>
<keyword evidence="1" id="KW-0805">Transcription regulation</keyword>
<feature type="domain" description="HTH araC/xylS-type" evidence="5">
    <location>
        <begin position="670"/>
        <end position="769"/>
    </location>
</feature>
<dbReference type="AlphaFoldDB" id="A0A3T1DBW4"/>
<dbReference type="InterPro" id="IPR020449">
    <property type="entry name" value="Tscrpt_reg_AraC-type_HTH"/>
</dbReference>
<dbReference type="RefSeq" id="WP_130614289.1">
    <property type="nucleotide sequence ID" value="NZ_AP019400.1"/>
</dbReference>
<protein>
    <recommendedName>
        <fullName evidence="5">HTH araC/xylS-type domain-containing protein</fullName>
    </recommendedName>
</protein>
<dbReference type="Pfam" id="PF12833">
    <property type="entry name" value="HTH_18"/>
    <property type="match status" value="1"/>
</dbReference>